<dbReference type="SUPFAM" id="SSF102114">
    <property type="entry name" value="Radical SAM enzymes"/>
    <property type="match status" value="1"/>
</dbReference>
<proteinExistence type="predicted"/>
<dbReference type="SFLD" id="SFLDS00029">
    <property type="entry name" value="Radical_SAM"/>
    <property type="match status" value="1"/>
</dbReference>
<dbReference type="Pfam" id="PF04055">
    <property type="entry name" value="Radical_SAM"/>
    <property type="match status" value="1"/>
</dbReference>
<feature type="domain" description="Radical SAM core" evidence="5">
    <location>
        <begin position="32"/>
        <end position="168"/>
    </location>
</feature>
<keyword evidence="8" id="KW-1185">Reference proteome</keyword>
<keyword evidence="1" id="KW-0949">S-adenosyl-L-methionine</keyword>
<keyword evidence="4" id="KW-0411">Iron-sulfur</keyword>
<dbReference type="PANTHER" id="PTHR43728">
    <property type="entry name" value="SLR0304 PROTEIN"/>
    <property type="match status" value="1"/>
</dbReference>
<gene>
    <name evidence="7" type="primary">arsS</name>
    <name evidence="7" type="ORF">M1R53_01495</name>
</gene>
<organism evidence="7 8">
    <name type="scientific">Fenollaria massiliensis</name>
    <dbReference type="NCBI Taxonomy" id="938288"/>
    <lineage>
        <taxon>Bacteria</taxon>
        <taxon>Bacillati</taxon>
        <taxon>Bacillota</taxon>
        <taxon>Clostridia</taxon>
        <taxon>Eubacteriales</taxon>
        <taxon>Fenollaria</taxon>
    </lineage>
</organism>
<dbReference type="InterPro" id="IPR007197">
    <property type="entry name" value="rSAM"/>
</dbReference>
<accession>A0A9E7DK86</accession>
<dbReference type="InterPro" id="IPR058240">
    <property type="entry name" value="rSAM_sf"/>
</dbReference>
<protein>
    <submittedName>
        <fullName evidence="7">Arsenosugar biosynthesis radical SAM protein ArsS</fullName>
    </submittedName>
</protein>
<evidence type="ECO:0000256" key="2">
    <source>
        <dbReference type="ARBA" id="ARBA00022723"/>
    </source>
</evidence>
<dbReference type="GO" id="GO:0051536">
    <property type="term" value="F:iron-sulfur cluster binding"/>
    <property type="evidence" value="ECO:0007669"/>
    <property type="project" value="UniProtKB-KW"/>
</dbReference>
<dbReference type="EMBL" id="CP096649">
    <property type="protein sequence ID" value="UQK59374.1"/>
    <property type="molecule type" value="Genomic_DNA"/>
</dbReference>
<evidence type="ECO:0000256" key="4">
    <source>
        <dbReference type="ARBA" id="ARBA00023014"/>
    </source>
</evidence>
<evidence type="ECO:0000259" key="5">
    <source>
        <dbReference type="Pfam" id="PF04055"/>
    </source>
</evidence>
<feature type="domain" description="Arsenosugar biosynthesis radical SAM protein ArsS-like C-terminal" evidence="6">
    <location>
        <begin position="187"/>
        <end position="316"/>
    </location>
</feature>
<name>A0A9E7DK86_9FIRM</name>
<dbReference type="GO" id="GO:0003824">
    <property type="term" value="F:catalytic activity"/>
    <property type="evidence" value="ECO:0007669"/>
    <property type="project" value="InterPro"/>
</dbReference>
<sequence>MSYLKSLQEAVQPFAKTVGHDILAKNPKTLQLNITRKCNLACKHCHVECSPARIEDMQMRTAERAMKLLREWDFTTLDITGGAPEMSRVYKYLIDTASSMGKKIMTRSNLTIFNDDEYKDIPEFLKERKVEIVASLPFYEEVKTDKVRGIGVFHDSIDALQRLCTLGYGRDEALQLNLVYNPSGAMIPSSQEELEAIYRTKLKDEYDIDFNNLFSMTNSPIGRFGEWLERSNNMQRYLTRLCTAFNPATVDELMCLDTLSVDYDGTLHDCDFNLALGMSIAGPHKTIFDIEKNDIFGRKIRTMNHCYTCTAGSGSS</sequence>
<dbReference type="InterPro" id="IPR024521">
    <property type="entry name" value="ArsS-like_C"/>
</dbReference>
<evidence type="ECO:0000256" key="3">
    <source>
        <dbReference type="ARBA" id="ARBA00023004"/>
    </source>
</evidence>
<dbReference type="AlphaFoldDB" id="A0A9E7DK86"/>
<dbReference type="PANTHER" id="PTHR43728:SF1">
    <property type="entry name" value="FE-S OXIDOREDUCTASE"/>
    <property type="match status" value="1"/>
</dbReference>
<evidence type="ECO:0000313" key="8">
    <source>
        <dbReference type="Proteomes" id="UP000831151"/>
    </source>
</evidence>
<dbReference type="Proteomes" id="UP000831151">
    <property type="component" value="Chromosome"/>
</dbReference>
<keyword evidence="3" id="KW-0408">Iron</keyword>
<dbReference type="InterPro" id="IPR013785">
    <property type="entry name" value="Aldolase_TIM"/>
</dbReference>
<dbReference type="RefSeq" id="WP_249242833.1">
    <property type="nucleotide sequence ID" value="NZ_CP096649.1"/>
</dbReference>
<evidence type="ECO:0000256" key="1">
    <source>
        <dbReference type="ARBA" id="ARBA00022691"/>
    </source>
</evidence>
<dbReference type="KEGG" id="fms:M1R53_01495"/>
<dbReference type="SFLD" id="SFLDG01067">
    <property type="entry name" value="SPASM/twitch_domain_containing"/>
    <property type="match status" value="1"/>
</dbReference>
<evidence type="ECO:0000259" key="6">
    <source>
        <dbReference type="Pfam" id="PF12345"/>
    </source>
</evidence>
<dbReference type="NCBIfam" id="TIGR04167">
    <property type="entry name" value="rSAM_SeCys"/>
    <property type="match status" value="1"/>
</dbReference>
<dbReference type="GO" id="GO:0046872">
    <property type="term" value="F:metal ion binding"/>
    <property type="evidence" value="ECO:0007669"/>
    <property type="project" value="UniProtKB-KW"/>
</dbReference>
<dbReference type="Pfam" id="PF12345">
    <property type="entry name" value="DUF3641"/>
    <property type="match status" value="1"/>
</dbReference>
<keyword evidence="2" id="KW-0479">Metal-binding</keyword>
<dbReference type="CDD" id="cd01335">
    <property type="entry name" value="Radical_SAM"/>
    <property type="match status" value="1"/>
</dbReference>
<dbReference type="InterPro" id="IPR026351">
    <property type="entry name" value="rSAM_ArsS-like"/>
</dbReference>
<dbReference type="Gene3D" id="3.20.20.70">
    <property type="entry name" value="Aldolase class I"/>
    <property type="match status" value="1"/>
</dbReference>
<evidence type="ECO:0000313" key="7">
    <source>
        <dbReference type="EMBL" id="UQK59374.1"/>
    </source>
</evidence>
<reference evidence="7" key="1">
    <citation type="submission" date="2022-04" db="EMBL/GenBank/DDBJ databases">
        <title>Complete genome sequences of Ezakiella coagulans and Fenollaria massiliensis.</title>
        <authorList>
            <person name="France M.T."/>
            <person name="Clifford J."/>
            <person name="Narina S."/>
            <person name="Rutt L."/>
            <person name="Ravel J."/>
        </authorList>
    </citation>
    <scope>NUCLEOTIDE SEQUENCE</scope>
    <source>
        <strain evidence="7">C0061C2</strain>
    </source>
</reference>